<accession>A0A1G4GRP9</accession>
<sequence>MDRLDHKHFFYYMEKLIPYDTVSYIIFMNNKTKAWSDLIKRNRDKWRNYLSDAIRNYRLGKHGMTTDKERKTPFDEWKLGSKLGSKFSLADSRSKLGYRMSLDDSISKLGSRFSPDDSVSEWGSKFSLADSRSEFGSNFSLDDSRSEEGS</sequence>
<name>A0A1G4GRP9_PLAVI</name>
<dbReference type="InterPro" id="IPR044885">
    <property type="entry name" value="PRESA_N_sf"/>
</dbReference>
<organism evidence="1 2">
    <name type="scientific">Plasmodium vivax</name>
    <name type="common">malaria parasite P. vivax</name>
    <dbReference type="NCBI Taxonomy" id="5855"/>
    <lineage>
        <taxon>Eukaryota</taxon>
        <taxon>Sar</taxon>
        <taxon>Alveolata</taxon>
        <taxon>Apicomplexa</taxon>
        <taxon>Aconoidasida</taxon>
        <taxon>Haemosporida</taxon>
        <taxon>Plasmodiidae</taxon>
        <taxon>Plasmodium</taxon>
        <taxon>Plasmodium (Plasmodium)</taxon>
    </lineage>
</organism>
<dbReference type="AlphaFoldDB" id="A0A1G4GRP9"/>
<dbReference type="EMBL" id="LT615241">
    <property type="protein sequence ID" value="SCO65258.1"/>
    <property type="molecule type" value="Genomic_DNA"/>
</dbReference>
<reference evidence="1 2" key="1">
    <citation type="submission" date="2016-07" db="EMBL/GenBank/DDBJ databases">
        <authorList>
            <consortium name="Pathogen Informatics"/>
        </authorList>
    </citation>
    <scope>NUCLEOTIDE SEQUENCE [LARGE SCALE GENOMIC DNA]</scope>
</reference>
<proteinExistence type="predicted"/>
<dbReference type="Gene3D" id="6.10.280.180">
    <property type="entry name" value="Plasmodium RESA, N-terminal helical domain"/>
    <property type="match status" value="1"/>
</dbReference>
<dbReference type="Proteomes" id="UP000196402">
    <property type="component" value="Chromosome 3"/>
</dbReference>
<protein>
    <recommendedName>
        <fullName evidence="3">Plasmodium RESA N-terminal domain-containing protein</fullName>
    </recommendedName>
</protein>
<evidence type="ECO:0000313" key="2">
    <source>
        <dbReference type="Proteomes" id="UP000196402"/>
    </source>
</evidence>
<evidence type="ECO:0008006" key="3">
    <source>
        <dbReference type="Google" id="ProtNLM"/>
    </source>
</evidence>
<gene>
    <name evidence="1" type="ORF">PVT01_030006800</name>
</gene>
<evidence type="ECO:0000313" key="1">
    <source>
        <dbReference type="EMBL" id="SCO65258.1"/>
    </source>
</evidence>